<sequence length="441" mass="47874">MSSPLADLIQRGESGRDNYNAYNRGTYVGADGREHIRGSTGPLDFSGMTVGEVMDSQALPRGDEDRLFAVGRYQVIPSTMKDAVNKLCLERSQEFTPELQDQVFSDYLITHKKSAVRNYITDASGSSLNSAQKALAQEWASIADPGTGKSYYDKPGGSNHASITSAETEQALNTMRQSYRSAIESGVPPEQAWEQINSQPAKQLSAPQHANRNTSHDGKLERGERVDQVKQLQGQLAQLDAVGRDGKPLHADGDFGANTKYAVEQFQHAHGLHVDGVVGQKTRAALGQALSQYSNKHMEQTASPSSQALSSSGPLLSDPRHPDNGMFVGTVGKLEALGERGGFANRKELEQAAGQIVFESKVSGLQRIDHVVPNKSGDGFFAVQGEMTDPAMRRVFVDRDQAQGHSLEQSSRQVAEENQRQTAQMQSQVQTQQAASPAMSM</sequence>
<evidence type="ECO:0000313" key="7">
    <source>
        <dbReference type="Proteomes" id="UP000234181"/>
    </source>
</evidence>
<dbReference type="EMBL" id="OCYS01000007">
    <property type="protein sequence ID" value="SON77266.1"/>
    <property type="molecule type" value="Genomic_DNA"/>
</dbReference>
<feature type="compositionally biased region" description="Polar residues" evidence="1">
    <location>
        <begin position="197"/>
        <end position="213"/>
    </location>
</feature>
<feature type="compositionally biased region" description="Low complexity" evidence="1">
    <location>
        <begin position="302"/>
        <end position="317"/>
    </location>
</feature>
<dbReference type="InterPro" id="IPR036366">
    <property type="entry name" value="PGBDSf"/>
</dbReference>
<dbReference type="Proteomes" id="UP000234166">
    <property type="component" value="Unassembled WGS sequence"/>
</dbReference>
<dbReference type="Gene3D" id="1.10.530.10">
    <property type="match status" value="1"/>
</dbReference>
<dbReference type="InterPro" id="IPR036365">
    <property type="entry name" value="PGBD-like_sf"/>
</dbReference>
<gene>
    <name evidence="4" type="ORF">XAP6984_1060007</name>
    <name evidence="5" type="ORF">XAP7430_1040007</name>
</gene>
<feature type="region of interest" description="Disordered" evidence="1">
    <location>
        <begin position="197"/>
        <end position="221"/>
    </location>
</feature>
<dbReference type="InterPro" id="IPR002477">
    <property type="entry name" value="Peptidoglycan-bd-like"/>
</dbReference>
<dbReference type="AlphaFoldDB" id="A0AB38DUK4"/>
<feature type="domain" description="X-Tfes XVIPCD" evidence="3">
    <location>
        <begin position="318"/>
        <end position="415"/>
    </location>
</feature>
<evidence type="ECO:0000313" key="4">
    <source>
        <dbReference type="EMBL" id="SON75813.1"/>
    </source>
</evidence>
<feature type="compositionally biased region" description="Polar residues" evidence="1">
    <location>
        <begin position="403"/>
        <end position="413"/>
    </location>
</feature>
<evidence type="ECO:0000259" key="2">
    <source>
        <dbReference type="Pfam" id="PF01471"/>
    </source>
</evidence>
<dbReference type="EMBL" id="OCYT01000009">
    <property type="protein sequence ID" value="SON75813.1"/>
    <property type="molecule type" value="Genomic_DNA"/>
</dbReference>
<dbReference type="SUPFAM" id="SSF47090">
    <property type="entry name" value="PGBD-like"/>
    <property type="match status" value="1"/>
</dbReference>
<feature type="domain" description="Peptidoglycan binding-like" evidence="2">
    <location>
        <begin position="227"/>
        <end position="286"/>
    </location>
</feature>
<name>A0AB38DUK4_XANCH</name>
<keyword evidence="7" id="KW-1185">Reference proteome</keyword>
<dbReference type="InterPro" id="IPR046519">
    <property type="entry name" value="X-Tfes_XVIPCD"/>
</dbReference>
<dbReference type="RefSeq" id="WP_236493333.1">
    <property type="nucleotide sequence ID" value="NZ_CP020964.2"/>
</dbReference>
<reference evidence="6 7" key="1">
    <citation type="submission" date="2017-10" db="EMBL/GenBank/DDBJ databases">
        <authorList>
            <person name="Regsiter A."/>
            <person name="William W."/>
        </authorList>
    </citation>
    <scope>NUCLEOTIDE SEQUENCE [LARGE SCALE GENOMIC DNA]</scope>
    <source>
        <strain evidence="4 7">CFBP6984</strain>
        <strain evidence="5 6">CFBP7430</strain>
    </source>
</reference>
<evidence type="ECO:0000259" key="3">
    <source>
        <dbReference type="Pfam" id="PF20410"/>
    </source>
</evidence>
<evidence type="ECO:0000313" key="6">
    <source>
        <dbReference type="Proteomes" id="UP000234166"/>
    </source>
</evidence>
<accession>A0AB38DUK4</accession>
<organism evidence="5 6">
    <name type="scientific">Xanthomonas campestris pv. phaseoli</name>
    <dbReference type="NCBI Taxonomy" id="317013"/>
    <lineage>
        <taxon>Bacteria</taxon>
        <taxon>Pseudomonadati</taxon>
        <taxon>Pseudomonadota</taxon>
        <taxon>Gammaproteobacteria</taxon>
        <taxon>Lysobacterales</taxon>
        <taxon>Lysobacteraceae</taxon>
        <taxon>Xanthomonas</taxon>
    </lineage>
</organism>
<evidence type="ECO:0000313" key="5">
    <source>
        <dbReference type="EMBL" id="SON77266.1"/>
    </source>
</evidence>
<feature type="compositionally biased region" description="Low complexity" evidence="1">
    <location>
        <begin position="420"/>
        <end position="441"/>
    </location>
</feature>
<dbReference type="InterPro" id="IPR023346">
    <property type="entry name" value="Lysozyme-like_dom_sf"/>
</dbReference>
<protein>
    <submittedName>
        <fullName evidence="5">Peptidoglycan-binding domain-containing protein (Modular protein)</fullName>
    </submittedName>
</protein>
<feature type="region of interest" description="Disordered" evidence="1">
    <location>
        <begin position="401"/>
        <end position="441"/>
    </location>
</feature>
<evidence type="ECO:0000256" key="1">
    <source>
        <dbReference type="SAM" id="MobiDB-lite"/>
    </source>
</evidence>
<dbReference type="SUPFAM" id="SSF53955">
    <property type="entry name" value="Lysozyme-like"/>
    <property type="match status" value="1"/>
</dbReference>
<dbReference type="Gene3D" id="1.10.101.10">
    <property type="entry name" value="PGBD-like superfamily/PGBD"/>
    <property type="match status" value="1"/>
</dbReference>
<dbReference type="Pfam" id="PF20410">
    <property type="entry name" value="X-Tfes_XVIPCD"/>
    <property type="match status" value="1"/>
</dbReference>
<proteinExistence type="predicted"/>
<comment type="caution">
    <text evidence="5">The sequence shown here is derived from an EMBL/GenBank/DDBJ whole genome shotgun (WGS) entry which is preliminary data.</text>
</comment>
<dbReference type="Pfam" id="PF01471">
    <property type="entry name" value="PG_binding_1"/>
    <property type="match status" value="1"/>
</dbReference>
<feature type="region of interest" description="Disordered" evidence="1">
    <location>
        <begin position="295"/>
        <end position="321"/>
    </location>
</feature>
<dbReference type="Proteomes" id="UP000234181">
    <property type="component" value="Unassembled WGS sequence"/>
</dbReference>